<sequence>MRTSLTTGLSPLARGTRFTRLRVAPFRRFIPAGAGNTLWDKDREFSTRLGEESLDVYLAWLGEEGELQPVVAEGDFRWEMSRLSVRISWWRKQSGEFSQPGDEILELFRKKLHRPAAQVILVSPEGEASYYNKRTGLGK</sequence>
<evidence type="ECO:0000313" key="1">
    <source>
        <dbReference type="EMBL" id="VUS85176.1"/>
    </source>
</evidence>
<protein>
    <submittedName>
        <fullName evidence="1">Uncharacterized protein</fullName>
    </submittedName>
</protein>
<dbReference type="Proteomes" id="UP000318370">
    <property type="component" value="Unassembled WGS sequence"/>
</dbReference>
<name>A0A564LU53_9ENTR</name>
<proteinExistence type="predicted"/>
<organism evidence="1 2">
    <name type="scientific">Klebsiella spallanzanii</name>
    <dbReference type="NCBI Taxonomy" id="2587528"/>
    <lineage>
        <taxon>Bacteria</taxon>
        <taxon>Pseudomonadati</taxon>
        <taxon>Pseudomonadota</taxon>
        <taxon>Gammaproteobacteria</taxon>
        <taxon>Enterobacterales</taxon>
        <taxon>Enterobacteriaceae</taxon>
        <taxon>Klebsiella/Raoultella group</taxon>
        <taxon>Klebsiella</taxon>
    </lineage>
</organism>
<reference evidence="1 2" key="1">
    <citation type="submission" date="2019-07" db="EMBL/GenBank/DDBJ databases">
        <authorList>
            <person name="Brisse S."/>
            <person name="Rodrigues C."/>
            <person name="Thorpe H."/>
        </authorList>
    </citation>
    <scope>NUCLEOTIDE SEQUENCE [LARGE SCALE GENOMIC DNA]</scope>
    <source>
        <strain evidence="1">SB6408</strain>
    </source>
</reference>
<dbReference type="AntiFam" id="ANF00006">
    <property type="entry name" value="Translation of CRISPR region"/>
</dbReference>
<gene>
    <name evidence="1" type="ORF">SB6408_01303</name>
</gene>
<dbReference type="AntiFam" id="ANF00057">
    <property type="entry name" value="Translation of E. coli type CRISPR repeat"/>
</dbReference>
<dbReference type="AlphaFoldDB" id="A0A564LU53"/>
<dbReference type="EMBL" id="CABGHF010000023">
    <property type="protein sequence ID" value="VUS85176.1"/>
    <property type="molecule type" value="Genomic_DNA"/>
</dbReference>
<accession>A0A564LU53</accession>
<evidence type="ECO:0000313" key="2">
    <source>
        <dbReference type="Proteomes" id="UP000318370"/>
    </source>
</evidence>